<sequence length="142" mass="15851">MSIQYDENNVFAKILRGELPSFKIYEDDKTFAMMDIMPQTKGHLLVLTKEPAPTFFDLSKEAAEACIATAKKIAPVLMKVTGADGLVISQFNHECAGQTVFHVHFHLVPHYIGQTVAKHSHTPGNMEEIKALAEQLKQELDN</sequence>
<gene>
    <name evidence="5" type="ORF">V757_02500</name>
</gene>
<dbReference type="GO" id="GO:0016787">
    <property type="term" value="F:hydrolase activity"/>
    <property type="evidence" value="ECO:0007669"/>
    <property type="project" value="UniProtKB-KW"/>
</dbReference>
<evidence type="ECO:0000256" key="3">
    <source>
        <dbReference type="PROSITE-ProRule" id="PRU00464"/>
    </source>
</evidence>
<feature type="active site" description="Tele-AMP-histidine intermediate" evidence="1">
    <location>
        <position position="104"/>
    </location>
</feature>
<evidence type="ECO:0000313" key="6">
    <source>
        <dbReference type="Proteomes" id="UP000018766"/>
    </source>
</evidence>
<dbReference type="OrthoDB" id="9784774at2"/>
<dbReference type="PRINTS" id="PR00332">
    <property type="entry name" value="HISTRIAD"/>
</dbReference>
<dbReference type="InterPro" id="IPR011146">
    <property type="entry name" value="HIT-like"/>
</dbReference>
<proteinExistence type="predicted"/>
<dbReference type="PANTHER" id="PTHR46648:SF1">
    <property type="entry name" value="ADENOSINE 5'-MONOPHOSPHORAMIDASE HNT1"/>
    <property type="match status" value="1"/>
</dbReference>
<feature type="domain" description="HIT" evidence="4">
    <location>
        <begin position="10"/>
        <end position="117"/>
    </location>
</feature>
<protein>
    <submittedName>
        <fullName evidence="5">HIT family hydrolase</fullName>
    </submittedName>
</protein>
<dbReference type="PROSITE" id="PS51084">
    <property type="entry name" value="HIT_2"/>
    <property type="match status" value="1"/>
</dbReference>
<evidence type="ECO:0000313" key="5">
    <source>
        <dbReference type="EMBL" id="ETD72725.1"/>
    </source>
</evidence>
<dbReference type="RefSeq" id="WP_023949573.1">
    <property type="nucleotide sequence ID" value="NZ_AYSV01000026.1"/>
</dbReference>
<keyword evidence="5" id="KW-0378">Hydrolase</keyword>
<accession>V8G8I1</accession>
<dbReference type="Gene3D" id="3.30.428.10">
    <property type="entry name" value="HIT-like"/>
    <property type="match status" value="1"/>
</dbReference>
<dbReference type="Proteomes" id="UP000018766">
    <property type="component" value="Unassembled WGS sequence"/>
</dbReference>
<organism evidence="5 6">
    <name type="scientific">Pelistega indica</name>
    <dbReference type="NCBI Taxonomy" id="1414851"/>
    <lineage>
        <taxon>Bacteria</taxon>
        <taxon>Pseudomonadati</taxon>
        <taxon>Pseudomonadota</taxon>
        <taxon>Betaproteobacteria</taxon>
        <taxon>Burkholderiales</taxon>
        <taxon>Alcaligenaceae</taxon>
        <taxon>Pelistega</taxon>
    </lineage>
</organism>
<dbReference type="Pfam" id="PF01230">
    <property type="entry name" value="HIT"/>
    <property type="match status" value="1"/>
</dbReference>
<evidence type="ECO:0000259" key="4">
    <source>
        <dbReference type="PROSITE" id="PS51084"/>
    </source>
</evidence>
<dbReference type="SUPFAM" id="SSF54197">
    <property type="entry name" value="HIT-like"/>
    <property type="match status" value="1"/>
</dbReference>
<dbReference type="GO" id="GO:0009117">
    <property type="term" value="P:nucleotide metabolic process"/>
    <property type="evidence" value="ECO:0007669"/>
    <property type="project" value="TreeGrafter"/>
</dbReference>
<comment type="caution">
    <text evidence="5">The sequence shown here is derived from an EMBL/GenBank/DDBJ whole genome shotgun (WGS) entry which is preliminary data.</text>
</comment>
<dbReference type="InterPro" id="IPR036265">
    <property type="entry name" value="HIT-like_sf"/>
</dbReference>
<dbReference type="CDD" id="cd01277">
    <property type="entry name" value="HINT_subgroup"/>
    <property type="match status" value="1"/>
</dbReference>
<keyword evidence="6" id="KW-1185">Reference proteome</keyword>
<name>V8G8I1_9BURK</name>
<evidence type="ECO:0000256" key="2">
    <source>
        <dbReference type="PIRSR" id="PIRSR601310-3"/>
    </source>
</evidence>
<dbReference type="PANTHER" id="PTHR46648">
    <property type="entry name" value="HIT FAMILY PROTEIN 1"/>
    <property type="match status" value="1"/>
</dbReference>
<feature type="short sequence motif" description="Histidine triad motif" evidence="2 3">
    <location>
        <begin position="102"/>
        <end position="106"/>
    </location>
</feature>
<dbReference type="InterPro" id="IPR039384">
    <property type="entry name" value="HINT"/>
</dbReference>
<reference evidence="5 6" key="1">
    <citation type="submission" date="2013-11" db="EMBL/GenBank/DDBJ databases">
        <title>Genomic analysis of Pelistega sp. HM-7.</title>
        <authorList>
            <person name="Kumbhare S.V."/>
            <person name="Shetty S.A."/>
            <person name="Sharma O."/>
            <person name="Dhotre D.P."/>
        </authorList>
    </citation>
    <scope>NUCLEOTIDE SEQUENCE [LARGE SCALE GENOMIC DNA]</scope>
    <source>
        <strain evidence="5 6">HM-7</strain>
    </source>
</reference>
<evidence type="ECO:0000256" key="1">
    <source>
        <dbReference type="PIRSR" id="PIRSR601310-1"/>
    </source>
</evidence>
<dbReference type="PATRIC" id="fig|1414851.3.peg.509"/>
<dbReference type="AlphaFoldDB" id="V8G8I1"/>
<dbReference type="InterPro" id="IPR001310">
    <property type="entry name" value="Histidine_triad_HIT"/>
</dbReference>
<dbReference type="EMBL" id="AYSV01000026">
    <property type="protein sequence ID" value="ETD72725.1"/>
    <property type="molecule type" value="Genomic_DNA"/>
</dbReference>